<dbReference type="AlphaFoldDB" id="A0A212JJ16"/>
<protein>
    <submittedName>
        <fullName evidence="1">Uncharacterized protein</fullName>
    </submittedName>
</protein>
<sequence>MSTYIVYKTLIATYQRLGRDVSTLGLKVDLAYALGRLSDEKYTELVASITPEVVA</sequence>
<organism evidence="1">
    <name type="scientific">uncultured Eubacteriales bacterium</name>
    <dbReference type="NCBI Taxonomy" id="172733"/>
    <lineage>
        <taxon>Bacteria</taxon>
        <taxon>Bacillati</taxon>
        <taxon>Bacillota</taxon>
        <taxon>Clostridia</taxon>
        <taxon>Eubacteriales</taxon>
        <taxon>environmental samples</taxon>
    </lineage>
</organism>
<name>A0A212JJ16_9FIRM</name>
<accession>A0A212JJ16</accession>
<evidence type="ECO:0000313" key="1">
    <source>
        <dbReference type="EMBL" id="SBV99436.1"/>
    </source>
</evidence>
<gene>
    <name evidence="1" type="ORF">KL86CLO1_11197</name>
</gene>
<reference evidence="1" key="1">
    <citation type="submission" date="2016-04" db="EMBL/GenBank/DDBJ databases">
        <authorList>
            <person name="Evans L.H."/>
            <person name="Alamgir A."/>
            <person name="Owens N."/>
            <person name="Weber N.D."/>
            <person name="Virtaneva K."/>
            <person name="Barbian K."/>
            <person name="Babar A."/>
            <person name="Rosenke K."/>
        </authorList>
    </citation>
    <scope>NUCLEOTIDE SEQUENCE</scope>
    <source>
        <strain evidence="1">86</strain>
    </source>
</reference>
<proteinExistence type="predicted"/>
<dbReference type="EMBL" id="FLUN01000001">
    <property type="protein sequence ID" value="SBV99436.1"/>
    <property type="molecule type" value="Genomic_DNA"/>
</dbReference>